<dbReference type="InterPro" id="IPR003738">
    <property type="entry name" value="SRAP"/>
</dbReference>
<gene>
    <name evidence="9" type="ORF">Bccel_5545</name>
</gene>
<sequence length="143" mass="16254">MGFSNFKNSGVIINARAETVAEKPMFRRSFASKRCLVPANGYYEWLTHENKTKTKYLIKVKDKSIFYMAGLYDIFNDTGGKPYAAIAIITTEANSDVSFIHDRMPVILNDESIKVWLDANNDLSTIQKLMRPFLVGKIDYTAL</sequence>
<dbReference type="GO" id="GO:0008233">
    <property type="term" value="F:peptidase activity"/>
    <property type="evidence" value="ECO:0007669"/>
    <property type="project" value="UniProtKB-KW"/>
</dbReference>
<evidence type="ECO:0000256" key="5">
    <source>
        <dbReference type="ARBA" id="ARBA00023124"/>
    </source>
</evidence>
<dbReference type="PANTHER" id="PTHR13604:SF0">
    <property type="entry name" value="ABASIC SITE PROCESSING PROTEIN HMCES"/>
    <property type="match status" value="1"/>
</dbReference>
<dbReference type="SUPFAM" id="SSF143081">
    <property type="entry name" value="BB1717-like"/>
    <property type="match status" value="1"/>
</dbReference>
<dbReference type="InterPro" id="IPR036590">
    <property type="entry name" value="SRAP-like"/>
</dbReference>
<dbReference type="EC" id="3.4.-.-" evidence="8"/>
<dbReference type="GO" id="GO:0003697">
    <property type="term" value="F:single-stranded DNA binding"/>
    <property type="evidence" value="ECO:0007669"/>
    <property type="project" value="InterPro"/>
</dbReference>
<dbReference type="Proteomes" id="UP000036923">
    <property type="component" value="Unassembled WGS sequence"/>
</dbReference>
<keyword evidence="6" id="KW-0238">DNA-binding</keyword>
<dbReference type="GO" id="GO:0016829">
    <property type="term" value="F:lyase activity"/>
    <property type="evidence" value="ECO:0007669"/>
    <property type="project" value="UniProtKB-KW"/>
</dbReference>
<dbReference type="PANTHER" id="PTHR13604">
    <property type="entry name" value="DC12-RELATED"/>
    <property type="match status" value="1"/>
</dbReference>
<evidence type="ECO:0000256" key="1">
    <source>
        <dbReference type="ARBA" id="ARBA00008136"/>
    </source>
</evidence>
<comment type="caution">
    <text evidence="9">The sequence shown here is derived from an EMBL/GenBank/DDBJ whole genome shotgun (WGS) entry which is preliminary data.</text>
</comment>
<comment type="similarity">
    <text evidence="1 8">Belongs to the SOS response-associated peptidase family.</text>
</comment>
<dbReference type="Gene3D" id="3.90.1680.10">
    <property type="entry name" value="SOS response associated peptidase-like"/>
    <property type="match status" value="1"/>
</dbReference>
<accession>A0A0L6JWQ0</accession>
<reference evidence="10" key="1">
    <citation type="submission" date="2015-07" db="EMBL/GenBank/DDBJ databases">
        <title>Near-Complete Genome Sequence of the Cellulolytic Bacterium Bacteroides (Pseudobacteroides) cellulosolvens ATCC 35603.</title>
        <authorList>
            <person name="Dassa B."/>
            <person name="Utturkar S.M."/>
            <person name="Klingeman D.M."/>
            <person name="Hurt R.A."/>
            <person name="Keller M."/>
            <person name="Xu J."/>
            <person name="Reddy Y.H.K."/>
            <person name="Borovok I."/>
            <person name="Grinberg I.R."/>
            <person name="Lamed R."/>
            <person name="Zhivin O."/>
            <person name="Bayer E.A."/>
            <person name="Brown S.D."/>
        </authorList>
    </citation>
    <scope>NUCLEOTIDE SEQUENCE [LARGE SCALE GENOMIC DNA]</scope>
    <source>
        <strain evidence="10">DSM 2933</strain>
    </source>
</reference>
<dbReference type="Pfam" id="PF02586">
    <property type="entry name" value="SRAP"/>
    <property type="match status" value="1"/>
</dbReference>
<organism evidence="9 10">
    <name type="scientific">Pseudobacteroides cellulosolvens ATCC 35603 = DSM 2933</name>
    <dbReference type="NCBI Taxonomy" id="398512"/>
    <lineage>
        <taxon>Bacteria</taxon>
        <taxon>Bacillati</taxon>
        <taxon>Bacillota</taxon>
        <taxon>Clostridia</taxon>
        <taxon>Eubacteriales</taxon>
        <taxon>Oscillospiraceae</taxon>
        <taxon>Pseudobacteroides</taxon>
    </lineage>
</organism>
<protein>
    <recommendedName>
        <fullName evidence="8">Abasic site processing protein</fullName>
        <ecNumber evidence="8">3.4.-.-</ecNumber>
    </recommendedName>
</protein>
<keyword evidence="4 8" id="KW-0378">Hydrolase</keyword>
<dbReference type="AlphaFoldDB" id="A0A0L6JWQ0"/>
<keyword evidence="2 8" id="KW-0645">Protease</keyword>
<dbReference type="STRING" id="398512.Bccel_5545"/>
<evidence type="ECO:0000313" key="9">
    <source>
        <dbReference type="EMBL" id="KNY30268.1"/>
    </source>
</evidence>
<keyword evidence="7" id="KW-0456">Lyase</keyword>
<dbReference type="eggNOG" id="COG2135">
    <property type="taxonomic scope" value="Bacteria"/>
</dbReference>
<dbReference type="EMBL" id="LGTC01000001">
    <property type="protein sequence ID" value="KNY30268.1"/>
    <property type="molecule type" value="Genomic_DNA"/>
</dbReference>
<evidence type="ECO:0000256" key="4">
    <source>
        <dbReference type="ARBA" id="ARBA00022801"/>
    </source>
</evidence>
<evidence type="ECO:0000256" key="6">
    <source>
        <dbReference type="ARBA" id="ARBA00023125"/>
    </source>
</evidence>
<evidence type="ECO:0000313" key="10">
    <source>
        <dbReference type="Proteomes" id="UP000036923"/>
    </source>
</evidence>
<evidence type="ECO:0000256" key="3">
    <source>
        <dbReference type="ARBA" id="ARBA00022763"/>
    </source>
</evidence>
<keyword evidence="5" id="KW-0190">Covalent protein-DNA linkage</keyword>
<proteinExistence type="inferred from homology"/>
<dbReference type="GO" id="GO:0006508">
    <property type="term" value="P:proteolysis"/>
    <property type="evidence" value="ECO:0007669"/>
    <property type="project" value="UniProtKB-KW"/>
</dbReference>
<name>A0A0L6JWQ0_9FIRM</name>
<evidence type="ECO:0000256" key="8">
    <source>
        <dbReference type="RuleBase" id="RU364100"/>
    </source>
</evidence>
<evidence type="ECO:0000256" key="7">
    <source>
        <dbReference type="ARBA" id="ARBA00023239"/>
    </source>
</evidence>
<keyword evidence="10" id="KW-1185">Reference proteome</keyword>
<evidence type="ECO:0000256" key="2">
    <source>
        <dbReference type="ARBA" id="ARBA00022670"/>
    </source>
</evidence>
<keyword evidence="3" id="KW-0227">DNA damage</keyword>
<dbReference type="GO" id="GO:0106300">
    <property type="term" value="P:protein-DNA covalent cross-linking repair"/>
    <property type="evidence" value="ECO:0007669"/>
    <property type="project" value="InterPro"/>
</dbReference>